<accession>A0ABW5NJJ2</accession>
<dbReference type="EMBL" id="JBHUMA010000006">
    <property type="protein sequence ID" value="MFD2599301.1"/>
    <property type="molecule type" value="Genomic_DNA"/>
</dbReference>
<protein>
    <submittedName>
        <fullName evidence="1">Uncharacterized protein</fullName>
    </submittedName>
</protein>
<organism evidence="1 2">
    <name type="scientific">Sphingobacterium corticis</name>
    <dbReference type="NCBI Taxonomy" id="1812823"/>
    <lineage>
        <taxon>Bacteria</taxon>
        <taxon>Pseudomonadati</taxon>
        <taxon>Bacteroidota</taxon>
        <taxon>Sphingobacteriia</taxon>
        <taxon>Sphingobacteriales</taxon>
        <taxon>Sphingobacteriaceae</taxon>
        <taxon>Sphingobacterium</taxon>
    </lineage>
</organism>
<gene>
    <name evidence="1" type="ORF">ACFSQ3_10075</name>
</gene>
<sequence length="102" mass="11977">MTVKEISATFPNTYRVYIKSVFSQNNGRNTIDKLYGFLDSLHNVRINLVPNDKNTLFKRILKVDDEHIYRGEGYRINDAKKVLIEKAMARLETTFEIKSFFI</sequence>
<comment type="caution">
    <text evidence="1">The sequence shown here is derived from an EMBL/GenBank/DDBJ whole genome shotgun (WGS) entry which is preliminary data.</text>
</comment>
<dbReference type="Proteomes" id="UP001597393">
    <property type="component" value="Unassembled WGS sequence"/>
</dbReference>
<evidence type="ECO:0000313" key="1">
    <source>
        <dbReference type="EMBL" id="MFD2599301.1"/>
    </source>
</evidence>
<dbReference type="RefSeq" id="WP_380869427.1">
    <property type="nucleotide sequence ID" value="NZ_JBHUMA010000006.1"/>
</dbReference>
<keyword evidence="2" id="KW-1185">Reference proteome</keyword>
<evidence type="ECO:0000313" key="2">
    <source>
        <dbReference type="Proteomes" id="UP001597393"/>
    </source>
</evidence>
<proteinExistence type="predicted"/>
<reference evidence="2" key="1">
    <citation type="journal article" date="2019" name="Int. J. Syst. Evol. Microbiol.">
        <title>The Global Catalogue of Microorganisms (GCM) 10K type strain sequencing project: providing services to taxonomists for standard genome sequencing and annotation.</title>
        <authorList>
            <consortium name="The Broad Institute Genomics Platform"/>
            <consortium name="The Broad Institute Genome Sequencing Center for Infectious Disease"/>
            <person name="Wu L."/>
            <person name="Ma J."/>
        </authorList>
    </citation>
    <scope>NUCLEOTIDE SEQUENCE [LARGE SCALE GENOMIC DNA]</scope>
    <source>
        <strain evidence="2">KCTC 42248</strain>
    </source>
</reference>
<name>A0ABW5NJJ2_9SPHI</name>